<sequence>VNYKYGKKSNNVTANAAFQSKSKRDLLDISEQKRNPAPGQYEINDTLLHNSVKVPFSSFKSTSKRQLRPDADAIPGP</sequence>
<dbReference type="InterPro" id="IPR010736">
    <property type="entry name" value="SHIPPO-rpt"/>
</dbReference>
<evidence type="ECO:0000256" key="1">
    <source>
        <dbReference type="SAM" id="MobiDB-lite"/>
    </source>
</evidence>
<proteinExistence type="predicted"/>
<dbReference type="Pfam" id="PF07004">
    <property type="entry name" value="SHIPPO-rpt"/>
    <property type="match status" value="1"/>
</dbReference>
<feature type="non-terminal residue" evidence="2">
    <location>
        <position position="77"/>
    </location>
</feature>
<evidence type="ECO:0000313" key="2">
    <source>
        <dbReference type="EMBL" id="CEK47141.1"/>
    </source>
</evidence>
<reference evidence="2" key="1">
    <citation type="submission" date="2014-12" db="EMBL/GenBank/DDBJ databases">
        <title>Insight into the proteome of Arion vulgaris.</title>
        <authorList>
            <person name="Aradska J."/>
            <person name="Bulat T."/>
            <person name="Smidak R."/>
            <person name="Sarate P."/>
            <person name="Gangsoo J."/>
            <person name="Sialana F."/>
            <person name="Bilban M."/>
            <person name="Lubec G."/>
        </authorList>
    </citation>
    <scope>NUCLEOTIDE SEQUENCE</scope>
    <source>
        <tissue evidence="2">Skin</tissue>
    </source>
</reference>
<dbReference type="EMBL" id="HACG01000276">
    <property type="protein sequence ID" value="CEK47141.1"/>
    <property type="molecule type" value="Transcribed_RNA"/>
</dbReference>
<dbReference type="AlphaFoldDB" id="A0A0B6XUE2"/>
<feature type="non-terminal residue" evidence="2">
    <location>
        <position position="1"/>
    </location>
</feature>
<feature type="region of interest" description="Disordered" evidence="1">
    <location>
        <begin position="58"/>
        <end position="77"/>
    </location>
</feature>
<name>A0A0B6XUE2_9EUPU</name>
<organism evidence="2">
    <name type="scientific">Arion vulgaris</name>
    <dbReference type="NCBI Taxonomy" id="1028688"/>
    <lineage>
        <taxon>Eukaryota</taxon>
        <taxon>Metazoa</taxon>
        <taxon>Spiralia</taxon>
        <taxon>Lophotrochozoa</taxon>
        <taxon>Mollusca</taxon>
        <taxon>Gastropoda</taxon>
        <taxon>Heterobranchia</taxon>
        <taxon>Euthyneura</taxon>
        <taxon>Panpulmonata</taxon>
        <taxon>Eupulmonata</taxon>
        <taxon>Stylommatophora</taxon>
        <taxon>Helicina</taxon>
        <taxon>Arionoidea</taxon>
        <taxon>Arionidae</taxon>
        <taxon>Arion</taxon>
    </lineage>
</organism>
<protein>
    <submittedName>
        <fullName evidence="2">Uncharacterized protein</fullName>
    </submittedName>
</protein>
<accession>A0A0B6XUE2</accession>
<gene>
    <name evidence="2" type="primary">ORF656</name>
</gene>